<dbReference type="InterPro" id="IPR007167">
    <property type="entry name" value="Fe-transptr_FeoA-like"/>
</dbReference>
<evidence type="ECO:0000313" key="4">
    <source>
        <dbReference type="Proteomes" id="UP000183529"/>
    </source>
</evidence>
<evidence type="ECO:0000313" key="3">
    <source>
        <dbReference type="EMBL" id="SEI92822.1"/>
    </source>
</evidence>
<dbReference type="RefSeq" id="WP_065057684.1">
    <property type="nucleotide sequence ID" value="NZ_CADFGN010000005.1"/>
</dbReference>
<dbReference type="PANTHER" id="PTHR42954">
    <property type="entry name" value="FE(2+) TRANSPORT PROTEIN A"/>
    <property type="match status" value="1"/>
</dbReference>
<evidence type="ECO:0000256" key="1">
    <source>
        <dbReference type="ARBA" id="ARBA00023004"/>
    </source>
</evidence>
<comment type="caution">
    <text evidence="3">The sequence shown here is derived from an EMBL/GenBank/DDBJ whole genome shotgun (WGS) entry which is preliminary data.</text>
</comment>
<dbReference type="InterPro" id="IPR038157">
    <property type="entry name" value="FeoA_core_dom"/>
</dbReference>
<dbReference type="InterPro" id="IPR008988">
    <property type="entry name" value="Transcriptional_repressor_C"/>
</dbReference>
<dbReference type="PANTHER" id="PTHR42954:SF2">
    <property type="entry name" value="FE(2+) TRANSPORT PROTEIN A"/>
    <property type="match status" value="1"/>
</dbReference>
<name>A0A1A5XMJ2_9BURK</name>
<dbReference type="AlphaFoldDB" id="A0A1A5XMJ2"/>
<accession>A0A1A5XMJ2</accession>
<keyword evidence="1" id="KW-0408">Iron</keyword>
<dbReference type="SUPFAM" id="SSF50037">
    <property type="entry name" value="C-terminal domain of transcriptional repressors"/>
    <property type="match status" value="1"/>
</dbReference>
<dbReference type="SMART" id="SM00899">
    <property type="entry name" value="FeoA"/>
    <property type="match status" value="1"/>
</dbReference>
<dbReference type="OrthoDB" id="559009at2"/>
<dbReference type="Pfam" id="PF04023">
    <property type="entry name" value="FeoA"/>
    <property type="match status" value="1"/>
</dbReference>
<evidence type="ECO:0000259" key="2">
    <source>
        <dbReference type="SMART" id="SM00899"/>
    </source>
</evidence>
<reference evidence="3 4" key="1">
    <citation type="submission" date="2016-10" db="EMBL/GenBank/DDBJ databases">
        <authorList>
            <person name="Varghese N."/>
            <person name="Submissions S."/>
        </authorList>
    </citation>
    <scope>NUCLEOTIDE SEQUENCE [LARGE SCALE GENOMIC DNA]</scope>
    <source>
        <strain evidence="3 4">LMG 22274</strain>
    </source>
</reference>
<dbReference type="GO" id="GO:0046914">
    <property type="term" value="F:transition metal ion binding"/>
    <property type="evidence" value="ECO:0007669"/>
    <property type="project" value="InterPro"/>
</dbReference>
<feature type="domain" description="Ferrous iron transporter FeoA-like" evidence="2">
    <location>
        <begin position="1"/>
        <end position="77"/>
    </location>
</feature>
<proteinExistence type="predicted"/>
<dbReference type="Gene3D" id="2.30.30.90">
    <property type="match status" value="1"/>
</dbReference>
<sequence>MRLTDLSKGASAFVARVEDASAPDPIAQRLRDLGFVPGEPVRVVARAPWSADPLLVQIGSTRFALRRAEAERVTIQIEAIDATDTQAGAAA</sequence>
<dbReference type="InterPro" id="IPR052713">
    <property type="entry name" value="FeoA"/>
</dbReference>
<dbReference type="EMBL" id="FNZM01000001">
    <property type="protein sequence ID" value="SEI92822.1"/>
    <property type="molecule type" value="Genomic_DNA"/>
</dbReference>
<protein>
    <submittedName>
        <fullName evidence="3">Ferrous iron transport protein A</fullName>
    </submittedName>
</protein>
<organism evidence="3 4">
    <name type="scientific">Paraburkholderia tropica</name>
    <dbReference type="NCBI Taxonomy" id="92647"/>
    <lineage>
        <taxon>Bacteria</taxon>
        <taxon>Pseudomonadati</taxon>
        <taxon>Pseudomonadota</taxon>
        <taxon>Betaproteobacteria</taxon>
        <taxon>Burkholderiales</taxon>
        <taxon>Burkholderiaceae</taxon>
        <taxon>Paraburkholderia</taxon>
    </lineage>
</organism>
<gene>
    <name evidence="3" type="ORF">SAMN05216550_101431</name>
</gene>
<dbReference type="Proteomes" id="UP000183529">
    <property type="component" value="Unassembled WGS sequence"/>
</dbReference>